<proteinExistence type="predicted"/>
<dbReference type="EMBL" id="WWBZ02000051">
    <property type="protein sequence ID" value="KAF4304306.1"/>
    <property type="molecule type" value="Genomic_DNA"/>
</dbReference>
<keyword evidence="2" id="KW-1185">Reference proteome</keyword>
<accession>A0A8H4ING1</accession>
<evidence type="ECO:0000313" key="2">
    <source>
        <dbReference type="Proteomes" id="UP000572817"/>
    </source>
</evidence>
<protein>
    <submittedName>
        <fullName evidence="1">Uncharacterized protein</fullName>
    </submittedName>
</protein>
<dbReference type="Proteomes" id="UP000572817">
    <property type="component" value="Unassembled WGS sequence"/>
</dbReference>
<evidence type="ECO:0000313" key="1">
    <source>
        <dbReference type="EMBL" id="KAF4304306.1"/>
    </source>
</evidence>
<reference evidence="1" key="1">
    <citation type="submission" date="2020-04" db="EMBL/GenBank/DDBJ databases">
        <title>Genome Assembly and Annotation of Botryosphaeria dothidea sdau 11-99, a Latent Pathogen of Apple Fruit Ring Rot in China.</title>
        <authorList>
            <person name="Yu C."/>
            <person name="Diao Y."/>
            <person name="Lu Q."/>
            <person name="Zhao J."/>
            <person name="Cui S."/>
            <person name="Peng C."/>
            <person name="He B."/>
            <person name="Liu H."/>
        </authorList>
    </citation>
    <scope>NUCLEOTIDE SEQUENCE [LARGE SCALE GENOMIC DNA]</scope>
    <source>
        <strain evidence="1">Sdau11-99</strain>
    </source>
</reference>
<comment type="caution">
    <text evidence="1">The sequence shown here is derived from an EMBL/GenBank/DDBJ whole genome shotgun (WGS) entry which is preliminary data.</text>
</comment>
<name>A0A8H4ING1_9PEZI</name>
<dbReference type="AlphaFoldDB" id="A0A8H4ING1"/>
<gene>
    <name evidence="1" type="ORF">GTA08_BOTSDO07366</name>
</gene>
<sequence length="116" mass="13307">MQISLIRCNAERGNLEMVLKRLYVYFDTGYKKNLNRLRIRGLSCHVKGSEAKSVLNTQIGSLFNQQRYHSAVFLHNCFLKRCVAEIIEGINISSSVKGCLNFREIPFKDCCKDMGL</sequence>
<organism evidence="1 2">
    <name type="scientific">Botryosphaeria dothidea</name>
    <dbReference type="NCBI Taxonomy" id="55169"/>
    <lineage>
        <taxon>Eukaryota</taxon>
        <taxon>Fungi</taxon>
        <taxon>Dikarya</taxon>
        <taxon>Ascomycota</taxon>
        <taxon>Pezizomycotina</taxon>
        <taxon>Dothideomycetes</taxon>
        <taxon>Dothideomycetes incertae sedis</taxon>
        <taxon>Botryosphaeriales</taxon>
        <taxon>Botryosphaeriaceae</taxon>
        <taxon>Botryosphaeria</taxon>
    </lineage>
</organism>